<keyword evidence="2" id="KW-1185">Reference proteome</keyword>
<comment type="caution">
    <text evidence="1">The sequence shown here is derived from an EMBL/GenBank/DDBJ whole genome shotgun (WGS) entry which is preliminary data.</text>
</comment>
<feature type="non-terminal residue" evidence="1">
    <location>
        <position position="363"/>
    </location>
</feature>
<dbReference type="Proteomes" id="UP000789525">
    <property type="component" value="Unassembled WGS sequence"/>
</dbReference>
<reference evidence="1" key="1">
    <citation type="submission" date="2021-06" db="EMBL/GenBank/DDBJ databases">
        <authorList>
            <person name="Kallberg Y."/>
            <person name="Tangrot J."/>
            <person name="Rosling A."/>
        </authorList>
    </citation>
    <scope>NUCLEOTIDE SEQUENCE</scope>
    <source>
        <strain evidence="1">CL356</strain>
    </source>
</reference>
<evidence type="ECO:0000313" key="1">
    <source>
        <dbReference type="EMBL" id="CAG8731975.1"/>
    </source>
</evidence>
<protein>
    <submittedName>
        <fullName evidence="1">5383_t:CDS:1</fullName>
    </submittedName>
</protein>
<feature type="non-terminal residue" evidence="1">
    <location>
        <position position="1"/>
    </location>
</feature>
<name>A0ACA9Q3D2_9GLOM</name>
<accession>A0ACA9Q3D2</accession>
<gene>
    <name evidence="1" type="ORF">ACOLOM_LOCUS11696</name>
</gene>
<dbReference type="EMBL" id="CAJVPT010043307">
    <property type="protein sequence ID" value="CAG8731975.1"/>
    <property type="molecule type" value="Genomic_DNA"/>
</dbReference>
<sequence length="363" mass="41545">SNHKYPTVAELSTGNLDGYPKYDWVHPGQGMVIDRIDRGWSPIETLKEALSAYAILNEIWHIDPLRAEKEASKDIALSTQDYHEKIFHVTWQMTVNKYINRKIPDCTPLLSMRVTQFPSRTWDCAPWLPDSITHPENGTWNPAPWLKWKNVTESMNDDWGISVVGRPVGEFRIEYGRYTNSTAELVLDDGPTKGSLRLKASAIKKIAQIKFGRSFGDGSGEVMRLLKLIIQLQKEYDISAIVILLLRAAEYTLRHRVQGGAEDKYFASARAALGNGNTRQVLEYLCFMQLRDGNAFSTGLREVFNGWDRWLVITEDNRAYLTWFPWGTQIDRLSKCHLIWTCPGHNEWALLGEPTPEAGQYRK</sequence>
<proteinExistence type="predicted"/>
<organism evidence="1 2">
    <name type="scientific">Acaulospora colombiana</name>
    <dbReference type="NCBI Taxonomy" id="27376"/>
    <lineage>
        <taxon>Eukaryota</taxon>
        <taxon>Fungi</taxon>
        <taxon>Fungi incertae sedis</taxon>
        <taxon>Mucoromycota</taxon>
        <taxon>Glomeromycotina</taxon>
        <taxon>Glomeromycetes</taxon>
        <taxon>Diversisporales</taxon>
        <taxon>Acaulosporaceae</taxon>
        <taxon>Acaulospora</taxon>
    </lineage>
</organism>
<evidence type="ECO:0000313" key="2">
    <source>
        <dbReference type="Proteomes" id="UP000789525"/>
    </source>
</evidence>